<accession>A0A0D0EBJ9</accession>
<organism evidence="3 4">
    <name type="scientific">Paxillus rubicundulus Ve08.2h10</name>
    <dbReference type="NCBI Taxonomy" id="930991"/>
    <lineage>
        <taxon>Eukaryota</taxon>
        <taxon>Fungi</taxon>
        <taxon>Dikarya</taxon>
        <taxon>Basidiomycota</taxon>
        <taxon>Agaricomycotina</taxon>
        <taxon>Agaricomycetes</taxon>
        <taxon>Agaricomycetidae</taxon>
        <taxon>Boletales</taxon>
        <taxon>Paxilineae</taxon>
        <taxon>Paxillaceae</taxon>
        <taxon>Paxillus</taxon>
    </lineage>
</organism>
<dbReference type="STRING" id="930991.A0A0D0EBJ9"/>
<dbReference type="InterPro" id="IPR036063">
    <property type="entry name" value="Smr_dom_sf"/>
</dbReference>
<protein>
    <submittedName>
        <fullName evidence="3">Unplaced genomic scaffold scaffold_100, whole genome shotgun sequence</fullName>
    </submittedName>
</protein>
<name>A0A0D0EBJ9_9AGAM</name>
<dbReference type="InParanoid" id="A0A0D0EBJ9"/>
<proteinExistence type="predicted"/>
<dbReference type="PANTHER" id="PTHR47417">
    <property type="entry name" value="SMR DOMAIN-CONTAINING PROTEIN YPL199C"/>
    <property type="match status" value="1"/>
</dbReference>
<dbReference type="Proteomes" id="UP000054538">
    <property type="component" value="Unassembled WGS sequence"/>
</dbReference>
<evidence type="ECO:0000259" key="2">
    <source>
        <dbReference type="PROSITE" id="PS50828"/>
    </source>
</evidence>
<reference evidence="3 4" key="1">
    <citation type="submission" date="2014-04" db="EMBL/GenBank/DDBJ databases">
        <authorList>
            <consortium name="DOE Joint Genome Institute"/>
            <person name="Kuo A."/>
            <person name="Kohler A."/>
            <person name="Jargeat P."/>
            <person name="Nagy L.G."/>
            <person name="Floudas D."/>
            <person name="Copeland A."/>
            <person name="Barry K.W."/>
            <person name="Cichocki N."/>
            <person name="Veneault-Fourrey C."/>
            <person name="LaButti K."/>
            <person name="Lindquist E.A."/>
            <person name="Lipzen A."/>
            <person name="Lundell T."/>
            <person name="Morin E."/>
            <person name="Murat C."/>
            <person name="Sun H."/>
            <person name="Tunlid A."/>
            <person name="Henrissat B."/>
            <person name="Grigoriev I.V."/>
            <person name="Hibbett D.S."/>
            <person name="Martin F."/>
            <person name="Nordberg H.P."/>
            <person name="Cantor M.N."/>
            <person name="Hua S.X."/>
        </authorList>
    </citation>
    <scope>NUCLEOTIDE SEQUENCE [LARGE SCALE GENOMIC DNA]</scope>
    <source>
        <strain evidence="3 4">Ve08.2h10</strain>
    </source>
</reference>
<keyword evidence="4" id="KW-1185">Reference proteome</keyword>
<evidence type="ECO:0000256" key="1">
    <source>
        <dbReference type="SAM" id="MobiDB-lite"/>
    </source>
</evidence>
<dbReference type="SMART" id="SM00463">
    <property type="entry name" value="SMR"/>
    <property type="match status" value="1"/>
</dbReference>
<dbReference type="EMBL" id="KN824922">
    <property type="protein sequence ID" value="KIK97750.1"/>
    <property type="molecule type" value="Genomic_DNA"/>
</dbReference>
<dbReference type="PROSITE" id="PS50828">
    <property type="entry name" value="SMR"/>
    <property type="match status" value="1"/>
</dbReference>
<dbReference type="Gene3D" id="3.30.1370.110">
    <property type="match status" value="1"/>
</dbReference>
<evidence type="ECO:0000313" key="3">
    <source>
        <dbReference type="EMBL" id="KIK97750.1"/>
    </source>
</evidence>
<reference evidence="4" key="2">
    <citation type="submission" date="2015-01" db="EMBL/GenBank/DDBJ databases">
        <title>Evolutionary Origins and Diversification of the Mycorrhizal Mutualists.</title>
        <authorList>
            <consortium name="DOE Joint Genome Institute"/>
            <consortium name="Mycorrhizal Genomics Consortium"/>
            <person name="Kohler A."/>
            <person name="Kuo A."/>
            <person name="Nagy L.G."/>
            <person name="Floudas D."/>
            <person name="Copeland A."/>
            <person name="Barry K.W."/>
            <person name="Cichocki N."/>
            <person name="Veneault-Fourrey C."/>
            <person name="LaButti K."/>
            <person name="Lindquist E.A."/>
            <person name="Lipzen A."/>
            <person name="Lundell T."/>
            <person name="Morin E."/>
            <person name="Murat C."/>
            <person name="Riley R."/>
            <person name="Ohm R."/>
            <person name="Sun H."/>
            <person name="Tunlid A."/>
            <person name="Henrissat B."/>
            <person name="Grigoriev I.V."/>
            <person name="Hibbett D.S."/>
            <person name="Martin F."/>
        </authorList>
    </citation>
    <scope>NUCLEOTIDE SEQUENCE [LARGE SCALE GENOMIC DNA]</scope>
    <source>
        <strain evidence="4">Ve08.2h10</strain>
    </source>
</reference>
<gene>
    <name evidence="3" type="ORF">PAXRUDRAFT_824619</name>
</gene>
<feature type="region of interest" description="Disordered" evidence="1">
    <location>
        <begin position="52"/>
        <end position="120"/>
    </location>
</feature>
<dbReference type="Pfam" id="PF01713">
    <property type="entry name" value="Smr"/>
    <property type="match status" value="1"/>
</dbReference>
<sequence>MNLWNVVLSGAVVGGALWAVKRLIEVVVSLFSGDRDDDSQGLPRPYSRTYQERRALHDSSQSYSSYSGPNILPRCNPPPNGASSLSSPPHHQHGDAPTRARDHETRASASFQKIPAYNNPPRPPLVPTFVQPHAFLPICDRQSYDAARTEARRLQILKERHMTKKRKEAEQGNSCHADRYDKLIVHRAKTIDQLNAKASAWIYQENNRPGRIPADSVDLHNFRVVEAIEYAQAAIRDAKEQGKTELRLIVGKGKHSDGGVSRLRPAVAEDLKARGLDVRTGRKNTGVLVVWLGDVSTIT</sequence>
<dbReference type="HOGENOM" id="CLU_930974_0_0_1"/>
<dbReference type="SUPFAM" id="SSF160443">
    <property type="entry name" value="SMR domain-like"/>
    <property type="match status" value="1"/>
</dbReference>
<dbReference type="AlphaFoldDB" id="A0A0D0EBJ9"/>
<dbReference type="PANTHER" id="PTHR47417:SF1">
    <property type="entry name" value="SMR DOMAIN-CONTAINING PROTEIN YPL199C"/>
    <property type="match status" value="1"/>
</dbReference>
<feature type="domain" description="Smr" evidence="2">
    <location>
        <begin position="217"/>
        <end position="293"/>
    </location>
</feature>
<dbReference type="InterPro" id="IPR053020">
    <property type="entry name" value="Smr_domain_protein"/>
</dbReference>
<dbReference type="InterPro" id="IPR002625">
    <property type="entry name" value="Smr_dom"/>
</dbReference>
<feature type="compositionally biased region" description="Basic and acidic residues" evidence="1">
    <location>
        <begin position="92"/>
        <end position="106"/>
    </location>
</feature>
<dbReference type="OrthoDB" id="3231855at2759"/>
<evidence type="ECO:0000313" key="4">
    <source>
        <dbReference type="Proteomes" id="UP000054538"/>
    </source>
</evidence>